<accession>A0ABN1ZJU7</accession>
<dbReference type="EMBL" id="BAAAOQ010000043">
    <property type="protein sequence ID" value="GAA1500135.1"/>
    <property type="molecule type" value="Genomic_DNA"/>
</dbReference>
<organism evidence="2 3">
    <name type="scientific">Streptomyces bangladeshensis</name>
    <dbReference type="NCBI Taxonomy" id="295352"/>
    <lineage>
        <taxon>Bacteria</taxon>
        <taxon>Bacillati</taxon>
        <taxon>Actinomycetota</taxon>
        <taxon>Actinomycetes</taxon>
        <taxon>Kitasatosporales</taxon>
        <taxon>Streptomycetaceae</taxon>
        <taxon>Streptomyces</taxon>
    </lineage>
</organism>
<dbReference type="Proteomes" id="UP001501391">
    <property type="component" value="Unassembled WGS sequence"/>
</dbReference>
<protein>
    <submittedName>
        <fullName evidence="2">Uncharacterized protein</fullName>
    </submittedName>
</protein>
<comment type="caution">
    <text evidence="2">The sequence shown here is derived from an EMBL/GenBank/DDBJ whole genome shotgun (WGS) entry which is preliminary data.</text>
</comment>
<evidence type="ECO:0000256" key="1">
    <source>
        <dbReference type="SAM" id="MobiDB-lite"/>
    </source>
</evidence>
<keyword evidence="3" id="KW-1185">Reference proteome</keyword>
<evidence type="ECO:0000313" key="2">
    <source>
        <dbReference type="EMBL" id="GAA1500135.1"/>
    </source>
</evidence>
<reference evidence="2 3" key="1">
    <citation type="journal article" date="2019" name="Int. J. Syst. Evol. Microbiol.">
        <title>The Global Catalogue of Microorganisms (GCM) 10K type strain sequencing project: providing services to taxonomists for standard genome sequencing and annotation.</title>
        <authorList>
            <consortium name="The Broad Institute Genomics Platform"/>
            <consortium name="The Broad Institute Genome Sequencing Center for Infectious Disease"/>
            <person name="Wu L."/>
            <person name="Ma J."/>
        </authorList>
    </citation>
    <scope>NUCLEOTIDE SEQUENCE [LARGE SCALE GENOMIC DNA]</scope>
    <source>
        <strain evidence="2 3">JCM 14924</strain>
    </source>
</reference>
<feature type="region of interest" description="Disordered" evidence="1">
    <location>
        <begin position="1"/>
        <end position="134"/>
    </location>
</feature>
<feature type="compositionally biased region" description="Low complexity" evidence="1">
    <location>
        <begin position="81"/>
        <end position="91"/>
    </location>
</feature>
<sequence>MSNLTGLVMTHRSRGGARGRAEPARSGGPSSRGPVGAATTTNTTATTTNTTATAAGTSASGPGARVCSGGAAAGAGREGHAASPGTPAGPRARSRARAASRARGHRLRRAPSGHVHPGPAGEGSPVVTLLEVPS</sequence>
<feature type="compositionally biased region" description="Basic residues" evidence="1">
    <location>
        <begin position="92"/>
        <end position="111"/>
    </location>
</feature>
<name>A0ABN1ZJU7_9ACTN</name>
<proteinExistence type="predicted"/>
<feature type="compositionally biased region" description="Low complexity" evidence="1">
    <location>
        <begin position="24"/>
        <end position="70"/>
    </location>
</feature>
<evidence type="ECO:0000313" key="3">
    <source>
        <dbReference type="Proteomes" id="UP001501391"/>
    </source>
</evidence>
<gene>
    <name evidence="2" type="ORF">GCM10009787_77320</name>
</gene>